<dbReference type="KEGG" id="rru:Rru_A2429"/>
<name>Q2RRL6_RHORT</name>
<dbReference type="Proteomes" id="UP000001929">
    <property type="component" value="Chromosome"/>
</dbReference>
<dbReference type="EMBL" id="CP000230">
    <property type="protein sequence ID" value="ABC23229.1"/>
    <property type="molecule type" value="Genomic_DNA"/>
</dbReference>
<dbReference type="InterPro" id="IPR035093">
    <property type="entry name" value="RelE/ParE_toxin_dom_sf"/>
</dbReference>
<proteinExistence type="predicted"/>
<reference evidence="1 2" key="1">
    <citation type="journal article" date="2011" name="Stand. Genomic Sci.">
        <title>Complete genome sequence of Rhodospirillum rubrum type strain (S1).</title>
        <authorList>
            <person name="Munk A.C."/>
            <person name="Copeland A."/>
            <person name="Lucas S."/>
            <person name="Lapidus A."/>
            <person name="Del Rio T.G."/>
            <person name="Barry K."/>
            <person name="Detter J.C."/>
            <person name="Hammon N."/>
            <person name="Israni S."/>
            <person name="Pitluck S."/>
            <person name="Brettin T."/>
            <person name="Bruce D."/>
            <person name="Han C."/>
            <person name="Tapia R."/>
            <person name="Gilna P."/>
            <person name="Schmutz J."/>
            <person name="Larimer F."/>
            <person name="Land M."/>
            <person name="Kyrpides N.C."/>
            <person name="Mavromatis K."/>
            <person name="Richardson P."/>
            <person name="Rohde M."/>
            <person name="Goker M."/>
            <person name="Klenk H.P."/>
            <person name="Zhang Y."/>
            <person name="Roberts G.P."/>
            <person name="Reslewic S."/>
            <person name="Schwartz D.C."/>
        </authorList>
    </citation>
    <scope>NUCLEOTIDE SEQUENCE [LARGE SCALE GENOMIC DNA]</scope>
    <source>
        <strain evidence="2">ATCC 11170 / ATH 1.1.1 / DSM 467 / LMG 4362 / NCIMB 8255 / S1</strain>
    </source>
</reference>
<keyword evidence="2" id="KW-1185">Reference proteome</keyword>
<protein>
    <submittedName>
        <fullName evidence="1">Plasmid maintenance system killer</fullName>
    </submittedName>
</protein>
<dbReference type="PhylomeDB" id="Q2RRL6"/>
<accession>Q2RRL6</accession>
<gene>
    <name evidence="1" type="ordered locus">Rru_A2429</name>
</gene>
<organism evidence="1 2">
    <name type="scientific">Rhodospirillum rubrum (strain ATCC 11170 / ATH 1.1.1 / DSM 467 / LMG 4362 / NCIMB 8255 / S1)</name>
    <dbReference type="NCBI Taxonomy" id="269796"/>
    <lineage>
        <taxon>Bacteria</taxon>
        <taxon>Pseudomonadati</taxon>
        <taxon>Pseudomonadota</taxon>
        <taxon>Alphaproteobacteria</taxon>
        <taxon>Rhodospirillales</taxon>
        <taxon>Rhodospirillaceae</taxon>
        <taxon>Rhodospirillum</taxon>
    </lineage>
</organism>
<dbReference type="AlphaFoldDB" id="Q2RRL6"/>
<evidence type="ECO:0000313" key="1">
    <source>
        <dbReference type="EMBL" id="ABC23229.1"/>
    </source>
</evidence>
<dbReference type="Pfam" id="PF05015">
    <property type="entry name" value="HigB-like_toxin"/>
    <property type="match status" value="1"/>
</dbReference>
<evidence type="ECO:0000313" key="2">
    <source>
        <dbReference type="Proteomes" id="UP000001929"/>
    </source>
</evidence>
<dbReference type="InterPro" id="IPR007711">
    <property type="entry name" value="HigB-1"/>
</dbReference>
<dbReference type="PANTHER" id="PTHR40266:SF2">
    <property type="entry name" value="TOXIN HIGB-1"/>
    <property type="match status" value="1"/>
</dbReference>
<dbReference type="EnsemblBacteria" id="ABC23229">
    <property type="protein sequence ID" value="ABC23229"/>
    <property type="gene ID" value="Rru_A2429"/>
</dbReference>
<dbReference type="eggNOG" id="COG3549">
    <property type="taxonomic scope" value="Bacteria"/>
</dbReference>
<dbReference type="PANTHER" id="PTHR40266">
    <property type="entry name" value="TOXIN HIGB-1"/>
    <property type="match status" value="1"/>
</dbReference>
<sequence length="94" mass="10960">MPVMIRRFRTRALEDLFHDGTTRHIDKRHHRNCLLILDALNMATCARDLEGVKDFHPLKGNRSGEYAMHVSGNWCITFRFDGADITDIGFEDYH</sequence>
<dbReference type="Gene3D" id="3.30.2310.20">
    <property type="entry name" value="RelE-like"/>
    <property type="match status" value="1"/>
</dbReference>
<dbReference type="HOGENOM" id="CLU_155111_0_0_5"/>
<dbReference type="SUPFAM" id="SSF143011">
    <property type="entry name" value="RelE-like"/>
    <property type="match status" value="1"/>
</dbReference>
<dbReference type="STRING" id="269796.Rru_A2429"/>